<protein>
    <submittedName>
        <fullName evidence="1">Uncharacterized protein</fullName>
    </submittedName>
</protein>
<dbReference type="EMBL" id="LR796640">
    <property type="protein sequence ID" value="CAB4155372.1"/>
    <property type="molecule type" value="Genomic_DNA"/>
</dbReference>
<gene>
    <name evidence="1" type="ORF">UFOVP665_3</name>
</gene>
<name>A0A6J5NA09_9CAUD</name>
<proteinExistence type="predicted"/>
<evidence type="ECO:0000313" key="1">
    <source>
        <dbReference type="EMBL" id="CAB4155372.1"/>
    </source>
</evidence>
<reference evidence="1" key="1">
    <citation type="submission" date="2020-04" db="EMBL/GenBank/DDBJ databases">
        <authorList>
            <person name="Chiriac C."/>
            <person name="Salcher M."/>
            <person name="Ghai R."/>
            <person name="Kavagutti S V."/>
        </authorList>
    </citation>
    <scope>NUCLEOTIDE SEQUENCE</scope>
</reference>
<accession>A0A6J5NA09</accession>
<sequence length="90" mass="10388">MSDNDNYTEQDNEFKEFYEWLNVGIEKKFATKPYCDPHEGAPLEDWEFDLWDSGIDPCMTAMRLLGPYGPNELQRDQAIADGTITARPPK</sequence>
<organism evidence="1">
    <name type="scientific">uncultured Caudovirales phage</name>
    <dbReference type="NCBI Taxonomy" id="2100421"/>
    <lineage>
        <taxon>Viruses</taxon>
        <taxon>Duplodnaviria</taxon>
        <taxon>Heunggongvirae</taxon>
        <taxon>Uroviricota</taxon>
        <taxon>Caudoviricetes</taxon>
        <taxon>Peduoviridae</taxon>
        <taxon>Maltschvirus</taxon>
        <taxon>Maltschvirus maltsch</taxon>
    </lineage>
</organism>